<gene>
    <name evidence="2" type="ORF">NOCA2240063</name>
</gene>
<proteinExistence type="predicted"/>
<organism evidence="2">
    <name type="scientific">metagenome</name>
    <dbReference type="NCBI Taxonomy" id="256318"/>
    <lineage>
        <taxon>unclassified sequences</taxon>
        <taxon>metagenomes</taxon>
    </lineage>
</organism>
<keyword evidence="1" id="KW-0812">Transmembrane</keyword>
<keyword evidence="1" id="KW-1133">Transmembrane helix</keyword>
<feature type="transmembrane region" description="Helical" evidence="1">
    <location>
        <begin position="41"/>
        <end position="59"/>
    </location>
</feature>
<keyword evidence="1" id="KW-0472">Membrane</keyword>
<evidence type="ECO:0000256" key="1">
    <source>
        <dbReference type="SAM" id="Phobius"/>
    </source>
</evidence>
<evidence type="ECO:0000313" key="2">
    <source>
        <dbReference type="EMBL" id="CUR55291.1"/>
    </source>
</evidence>
<dbReference type="EMBL" id="CZKA01000017">
    <property type="protein sequence ID" value="CUR55291.1"/>
    <property type="molecule type" value="Genomic_DNA"/>
</dbReference>
<reference evidence="2" key="1">
    <citation type="submission" date="2015-08" db="EMBL/GenBank/DDBJ databases">
        <authorList>
            <person name="Babu N.S."/>
            <person name="Beckwith C.J."/>
            <person name="Beseler K.G."/>
            <person name="Brison A."/>
            <person name="Carone J.V."/>
            <person name="Caskin T.P."/>
            <person name="Diamond M."/>
            <person name="Durham M.E."/>
            <person name="Foxe J.M."/>
            <person name="Go M."/>
            <person name="Henderson B.A."/>
            <person name="Jones I.B."/>
            <person name="McGettigan J.A."/>
            <person name="Micheletti S.J."/>
            <person name="Nasrallah M.E."/>
            <person name="Ortiz D."/>
            <person name="Piller C.R."/>
            <person name="Privatt S.R."/>
            <person name="Schneider S.L."/>
            <person name="Sharp S."/>
            <person name="Smith T.C."/>
            <person name="Stanton J.D."/>
            <person name="Ullery H.E."/>
            <person name="Wilson R.J."/>
            <person name="Serrano M.G."/>
            <person name="Buck G."/>
            <person name="Lee V."/>
            <person name="Wang Y."/>
            <person name="Carvalho R."/>
            <person name="Voegtly L."/>
            <person name="Shi R."/>
            <person name="Duckworth R."/>
            <person name="Johnson A."/>
            <person name="Loviza R."/>
            <person name="Walstead R."/>
            <person name="Shah Z."/>
            <person name="Kiflezghi M."/>
            <person name="Wade K."/>
            <person name="Ball S.L."/>
            <person name="Bradley K.W."/>
            <person name="Asai D.J."/>
            <person name="Bowman C.A."/>
            <person name="Russell D.A."/>
            <person name="Pope W.H."/>
            <person name="Jacobs-Sera D."/>
            <person name="Hendrix R.W."/>
            <person name="Hatfull G.F."/>
        </authorList>
    </citation>
    <scope>NUCLEOTIDE SEQUENCE</scope>
</reference>
<dbReference type="AlphaFoldDB" id="A0A2P2BZX5"/>
<name>A0A2P2BZX5_9ZZZZ</name>
<protein>
    <submittedName>
        <fullName evidence="2">Uncharacterized protein</fullName>
    </submittedName>
</protein>
<sequence length="285" mass="30943">MATDEQLRSALTEHVWALRPDPSVELATLMRRVRRRRRLRGLAWVAGGAAAIAATWLMLNPPGLSRTAPADPAQHPSPTSNVEYPEGVSPLKAQLGVFGKPAPLRPGRYAVDFLDAPSWVPSAVVAVPAGWGQDDDVMLSTGSAFGRDVRRLELWTVDRVGSNPCDVWPPAIATSVKDLATALQGLSAAVVTRPVPVSVGGYSGVFLRITGTKGPSDCQVRTLWTTNKWEKYQEPRWTDLVWVLDIEGHRVVVNAAYGPAVPPRQIDQLKSMVNAITFTTGEQEP</sequence>
<accession>A0A2P2BZX5</accession>